<protein>
    <submittedName>
        <fullName evidence="2">Uncharacterized protein</fullName>
    </submittedName>
</protein>
<dbReference type="VEuPathDB" id="ToxoDB:TGP89_202070C"/>
<evidence type="ECO:0000313" key="3">
    <source>
        <dbReference type="Proteomes" id="UP000028828"/>
    </source>
</evidence>
<reference evidence="2 3" key="1">
    <citation type="submission" date="2014-03" db="EMBL/GenBank/DDBJ databases">
        <authorList>
            <person name="Sibley D."/>
            <person name="Venepally P."/>
            <person name="Karamycheva S."/>
            <person name="Hadjithomas M."/>
            <person name="Khan A."/>
            <person name="Brunk B."/>
            <person name="Roos D."/>
            <person name="Caler E."/>
            <person name="Lorenzi H."/>
        </authorList>
    </citation>
    <scope>NUCLEOTIDE SEQUENCE [LARGE SCALE GENOMIC DNA]</scope>
    <source>
        <strain evidence="3">p89</strain>
    </source>
</reference>
<accession>A0A086KM59</accession>
<evidence type="ECO:0000313" key="2">
    <source>
        <dbReference type="EMBL" id="KFG45477.1"/>
    </source>
</evidence>
<feature type="region of interest" description="Disordered" evidence="1">
    <location>
        <begin position="110"/>
        <end position="144"/>
    </location>
</feature>
<gene>
    <name evidence="2" type="ORF">TGP89_202070C</name>
</gene>
<dbReference type="Proteomes" id="UP000028828">
    <property type="component" value="Unassembled WGS sequence"/>
</dbReference>
<evidence type="ECO:0000256" key="1">
    <source>
        <dbReference type="SAM" id="MobiDB-lite"/>
    </source>
</evidence>
<feature type="compositionally biased region" description="Low complexity" evidence="1">
    <location>
        <begin position="110"/>
        <end position="120"/>
    </location>
</feature>
<sequence length="216" mass="23276">MRLVSVAFFVSPFSLQTHEFLSRVTPYLNADDMDMLASSVLNVWVVEHREDAGQCQQGAFLVSFISSAFRRFEAHLLLASVAPSAPQREEASLTSSVFFSAERDSRPNSAAHAELHAASLGPGGSRKPTPSFPASSQNPGGSAERAARAFAPSFSCVGASFAHQQLQQCMQLAARLDAPELLDVCLLTAQKQGESQLVQQIQGLLNQKQAKAKNKS</sequence>
<dbReference type="EMBL" id="AEYI02000772">
    <property type="protein sequence ID" value="KFG45477.1"/>
    <property type="molecule type" value="Genomic_DNA"/>
</dbReference>
<dbReference type="AlphaFoldDB" id="A0A086KM59"/>
<proteinExistence type="predicted"/>
<comment type="caution">
    <text evidence="2">The sequence shown here is derived from an EMBL/GenBank/DDBJ whole genome shotgun (WGS) entry which is preliminary data.</text>
</comment>
<organism evidence="2 3">
    <name type="scientific">Toxoplasma gondii p89</name>
    <dbReference type="NCBI Taxonomy" id="943119"/>
    <lineage>
        <taxon>Eukaryota</taxon>
        <taxon>Sar</taxon>
        <taxon>Alveolata</taxon>
        <taxon>Apicomplexa</taxon>
        <taxon>Conoidasida</taxon>
        <taxon>Coccidia</taxon>
        <taxon>Eucoccidiorida</taxon>
        <taxon>Eimeriorina</taxon>
        <taxon>Sarcocystidae</taxon>
        <taxon>Toxoplasma</taxon>
    </lineage>
</organism>
<name>A0A086KM59_TOXGO</name>